<feature type="compositionally biased region" description="Basic and acidic residues" evidence="1">
    <location>
        <begin position="87"/>
        <end position="97"/>
    </location>
</feature>
<proteinExistence type="predicted"/>
<dbReference type="AlphaFoldDB" id="A0A7S3QIY1"/>
<name>A0A7S3QIY1_9STRA</name>
<evidence type="ECO:0000256" key="1">
    <source>
        <dbReference type="SAM" id="MobiDB-lite"/>
    </source>
</evidence>
<sequence>MIISYEVGLKSFADESYFGISNTSDDESVTFKSSCLSSLVDSEIIVDYSPETSLDLGIERKSKKQSTNQNPSIRGKISGHRSRRLRGKSDAPNPHDELLSMHYDRERIESLLDKAYPCENDSVETFGRLPLHEIIDDFSVEAQIKENTDTEDNWTSYQRYHLVEGLDMSNRVSTLEEKGIDPQYAKGPPLHDSEQHRTFQSDDDDRSINNAIATKNFVSAPRLLESTKSIPFAVQVQMPNNDKSNTSMKYLSTASFKAIGDFSVSRPRDPMSSGNSCGFKSKYIDDDKTRMSSSYCSNSTPWSRNYSTRSPIGVDHFDERRPWRKSKSRVYTAVKPNYEENFIHDNEEVIARLKFQVGNMIYENSLRKRLSSNLLQKSLNSVHRTCGSSIRSDLHKINSIKARRRELELQRVPSSSSHYTSAVLKRAEKERSHDQLKIQELKTRLRRIESTKTCKV</sequence>
<accession>A0A7S3QIY1</accession>
<feature type="region of interest" description="Disordered" evidence="1">
    <location>
        <begin position="180"/>
        <end position="204"/>
    </location>
</feature>
<protein>
    <submittedName>
        <fullName evidence="2">Uncharacterized protein</fullName>
    </submittedName>
</protein>
<feature type="region of interest" description="Disordered" evidence="1">
    <location>
        <begin position="60"/>
        <end position="97"/>
    </location>
</feature>
<feature type="compositionally biased region" description="Basic and acidic residues" evidence="1">
    <location>
        <begin position="189"/>
        <end position="200"/>
    </location>
</feature>
<organism evidence="2">
    <name type="scientific">Chaetoceros debilis</name>
    <dbReference type="NCBI Taxonomy" id="122233"/>
    <lineage>
        <taxon>Eukaryota</taxon>
        <taxon>Sar</taxon>
        <taxon>Stramenopiles</taxon>
        <taxon>Ochrophyta</taxon>
        <taxon>Bacillariophyta</taxon>
        <taxon>Coscinodiscophyceae</taxon>
        <taxon>Chaetocerotophycidae</taxon>
        <taxon>Chaetocerotales</taxon>
        <taxon>Chaetocerotaceae</taxon>
        <taxon>Chaetoceros</taxon>
    </lineage>
</organism>
<dbReference type="EMBL" id="HBIO01030640">
    <property type="protein sequence ID" value="CAE0478626.1"/>
    <property type="molecule type" value="Transcribed_RNA"/>
</dbReference>
<gene>
    <name evidence="2" type="ORF">CDEB00056_LOCUS23479</name>
</gene>
<feature type="compositionally biased region" description="Basic residues" evidence="1">
    <location>
        <begin position="77"/>
        <end position="86"/>
    </location>
</feature>
<evidence type="ECO:0000313" key="2">
    <source>
        <dbReference type="EMBL" id="CAE0478626.1"/>
    </source>
</evidence>
<reference evidence="2" key="1">
    <citation type="submission" date="2021-01" db="EMBL/GenBank/DDBJ databases">
        <authorList>
            <person name="Corre E."/>
            <person name="Pelletier E."/>
            <person name="Niang G."/>
            <person name="Scheremetjew M."/>
            <person name="Finn R."/>
            <person name="Kale V."/>
            <person name="Holt S."/>
            <person name="Cochrane G."/>
            <person name="Meng A."/>
            <person name="Brown T."/>
            <person name="Cohen L."/>
        </authorList>
    </citation>
    <scope>NUCLEOTIDE SEQUENCE</scope>
    <source>
        <strain evidence="2">MM31A-1</strain>
    </source>
</reference>